<dbReference type="InterPro" id="IPR012286">
    <property type="entry name" value="Tetrahaem_cytochrome"/>
</dbReference>
<dbReference type="AlphaFoldDB" id="A0A5A9XI59"/>
<keyword evidence="10" id="KW-1185">Reference proteome</keyword>
<dbReference type="EMBL" id="SRSD01000004">
    <property type="protein sequence ID" value="KAA0892195.1"/>
    <property type="molecule type" value="Genomic_DNA"/>
</dbReference>
<name>A0A5A9XI59_9BACT</name>
<evidence type="ECO:0000256" key="6">
    <source>
        <dbReference type="ARBA" id="ARBA00022982"/>
    </source>
</evidence>
<evidence type="ECO:0000256" key="7">
    <source>
        <dbReference type="ARBA" id="ARBA00023004"/>
    </source>
</evidence>
<evidence type="ECO:0000256" key="5">
    <source>
        <dbReference type="ARBA" id="ARBA00022723"/>
    </source>
</evidence>
<dbReference type="SUPFAM" id="SSF48695">
    <property type="entry name" value="Multiheme cytochromes"/>
    <property type="match status" value="1"/>
</dbReference>
<dbReference type="InterPro" id="IPR036280">
    <property type="entry name" value="Multihaem_cyt_sf"/>
</dbReference>
<evidence type="ECO:0000313" key="10">
    <source>
        <dbReference type="Proteomes" id="UP000324298"/>
    </source>
</evidence>
<comment type="cofactor">
    <cofactor evidence="1">
        <name>heme c</name>
        <dbReference type="ChEBI" id="CHEBI:61717"/>
    </cofactor>
</comment>
<evidence type="ECO:0000256" key="4">
    <source>
        <dbReference type="ARBA" id="ARBA00022617"/>
    </source>
</evidence>
<accession>A0A5A9XI59</accession>
<protein>
    <recommendedName>
        <fullName evidence="8">Tetrahaem cytochrome domain-containing protein</fullName>
    </recommendedName>
</protein>
<comment type="subcellular location">
    <subcellularLocation>
        <location evidence="2">Cell envelope</location>
    </subcellularLocation>
</comment>
<keyword evidence="4" id="KW-0349">Heme</keyword>
<comment type="caution">
    <text evidence="9">The sequence shown here is derived from an EMBL/GenBank/DDBJ whole genome shotgun (WGS) entry which is preliminary data.</text>
</comment>
<dbReference type="RefSeq" id="WP_149307132.1">
    <property type="nucleotide sequence ID" value="NZ_SRSD01000004.1"/>
</dbReference>
<evidence type="ECO:0000259" key="8">
    <source>
        <dbReference type="Pfam" id="PF14537"/>
    </source>
</evidence>
<keyword evidence="6" id="KW-0249">Electron transport</keyword>
<dbReference type="OrthoDB" id="9783112at2"/>
<gene>
    <name evidence="9" type="ORF">ET418_08320</name>
</gene>
<organism evidence="9 10">
    <name type="scientific">Oryzomonas rubra</name>
    <dbReference type="NCBI Taxonomy" id="2509454"/>
    <lineage>
        <taxon>Bacteria</taxon>
        <taxon>Pseudomonadati</taxon>
        <taxon>Thermodesulfobacteriota</taxon>
        <taxon>Desulfuromonadia</taxon>
        <taxon>Geobacterales</taxon>
        <taxon>Geobacteraceae</taxon>
        <taxon>Oryzomonas</taxon>
    </lineage>
</organism>
<dbReference type="Gene3D" id="1.10.1130.10">
    <property type="entry name" value="Flavocytochrome C3, Chain A"/>
    <property type="match status" value="1"/>
</dbReference>
<keyword evidence="5" id="KW-0479">Metal-binding</keyword>
<evidence type="ECO:0000256" key="3">
    <source>
        <dbReference type="ARBA" id="ARBA00022448"/>
    </source>
</evidence>
<reference evidence="9 10" key="1">
    <citation type="submission" date="2019-04" db="EMBL/GenBank/DDBJ databases">
        <title>Geobacter ruber sp. nov., ferric-reducing bacteria isolated from paddy soil.</title>
        <authorList>
            <person name="Xu Z."/>
            <person name="Masuda Y."/>
            <person name="Itoh H."/>
            <person name="Senoo K."/>
        </authorList>
    </citation>
    <scope>NUCLEOTIDE SEQUENCE [LARGE SCALE GENOMIC DNA]</scope>
    <source>
        <strain evidence="9 10">Red88</strain>
    </source>
</reference>
<feature type="domain" description="Tetrahaem cytochrome" evidence="8">
    <location>
        <begin position="17"/>
        <end position="60"/>
    </location>
</feature>
<dbReference type="Proteomes" id="UP000324298">
    <property type="component" value="Unassembled WGS sequence"/>
</dbReference>
<dbReference type="GO" id="GO:0046872">
    <property type="term" value="F:metal ion binding"/>
    <property type="evidence" value="ECO:0007669"/>
    <property type="project" value="UniProtKB-KW"/>
</dbReference>
<dbReference type="Pfam" id="PF14537">
    <property type="entry name" value="Cytochrom_c3_2"/>
    <property type="match status" value="1"/>
</dbReference>
<proteinExistence type="predicted"/>
<keyword evidence="7" id="KW-0408">Iron</keyword>
<evidence type="ECO:0000313" key="9">
    <source>
        <dbReference type="EMBL" id="KAA0892195.1"/>
    </source>
</evidence>
<evidence type="ECO:0000256" key="1">
    <source>
        <dbReference type="ARBA" id="ARBA00001926"/>
    </source>
</evidence>
<evidence type="ECO:0000256" key="2">
    <source>
        <dbReference type="ARBA" id="ARBA00004196"/>
    </source>
</evidence>
<keyword evidence="3" id="KW-0813">Transport</keyword>
<dbReference type="GO" id="GO:0030313">
    <property type="term" value="C:cell envelope"/>
    <property type="evidence" value="ECO:0007669"/>
    <property type="project" value="UniProtKB-SubCell"/>
</dbReference>
<sequence length="66" mass="7494">MGLIKHGGVVPGDTGKLAEKTVNVEPHNPHKSPHYGTMFDCNNCHHRHEKAENFFLKCHKFDFIVP</sequence>